<keyword evidence="2" id="KW-1185">Reference proteome</keyword>
<comment type="caution">
    <text evidence="1">The sequence shown here is derived from an EMBL/GenBank/DDBJ whole genome shotgun (WGS) entry which is preliminary data.</text>
</comment>
<gene>
    <name evidence="1" type="ORF">DPMN_066173</name>
</gene>
<accession>A0A9D3YTI6</accession>
<sequence>MSHIKFQQHNSAIKLLEDVRQALDKDYYAAAIFMDLSKAFDCLPHDILLAKLSAYDSHIVLQPAASGQYGCLQLNNKANMNSTD</sequence>
<evidence type="ECO:0000313" key="1">
    <source>
        <dbReference type="EMBL" id="KAH3706783.1"/>
    </source>
</evidence>
<proteinExistence type="predicted"/>
<dbReference type="AlphaFoldDB" id="A0A9D3YTI6"/>
<protein>
    <recommendedName>
        <fullName evidence="3">Reverse transcriptase domain-containing protein</fullName>
    </recommendedName>
</protein>
<dbReference type="EMBL" id="JAIWYP010000014">
    <property type="protein sequence ID" value="KAH3706783.1"/>
    <property type="molecule type" value="Genomic_DNA"/>
</dbReference>
<evidence type="ECO:0008006" key="3">
    <source>
        <dbReference type="Google" id="ProtNLM"/>
    </source>
</evidence>
<name>A0A9D3YTI6_DREPO</name>
<evidence type="ECO:0000313" key="2">
    <source>
        <dbReference type="Proteomes" id="UP000828390"/>
    </source>
</evidence>
<dbReference type="Proteomes" id="UP000828390">
    <property type="component" value="Unassembled WGS sequence"/>
</dbReference>
<organism evidence="1 2">
    <name type="scientific">Dreissena polymorpha</name>
    <name type="common">Zebra mussel</name>
    <name type="synonym">Mytilus polymorpha</name>
    <dbReference type="NCBI Taxonomy" id="45954"/>
    <lineage>
        <taxon>Eukaryota</taxon>
        <taxon>Metazoa</taxon>
        <taxon>Spiralia</taxon>
        <taxon>Lophotrochozoa</taxon>
        <taxon>Mollusca</taxon>
        <taxon>Bivalvia</taxon>
        <taxon>Autobranchia</taxon>
        <taxon>Heteroconchia</taxon>
        <taxon>Euheterodonta</taxon>
        <taxon>Imparidentia</taxon>
        <taxon>Neoheterodontei</taxon>
        <taxon>Myida</taxon>
        <taxon>Dreissenoidea</taxon>
        <taxon>Dreissenidae</taxon>
        <taxon>Dreissena</taxon>
    </lineage>
</organism>
<reference evidence="1" key="2">
    <citation type="submission" date="2020-11" db="EMBL/GenBank/DDBJ databases">
        <authorList>
            <person name="McCartney M.A."/>
            <person name="Auch B."/>
            <person name="Kono T."/>
            <person name="Mallez S."/>
            <person name="Becker A."/>
            <person name="Gohl D.M."/>
            <person name="Silverstein K.A.T."/>
            <person name="Koren S."/>
            <person name="Bechman K.B."/>
            <person name="Herman A."/>
            <person name="Abrahante J.E."/>
            <person name="Garbe J."/>
        </authorList>
    </citation>
    <scope>NUCLEOTIDE SEQUENCE</scope>
    <source>
        <strain evidence="1">Duluth1</strain>
        <tissue evidence="1">Whole animal</tissue>
    </source>
</reference>
<reference evidence="1" key="1">
    <citation type="journal article" date="2019" name="bioRxiv">
        <title>The Genome of the Zebra Mussel, Dreissena polymorpha: A Resource for Invasive Species Research.</title>
        <authorList>
            <person name="McCartney M.A."/>
            <person name="Auch B."/>
            <person name="Kono T."/>
            <person name="Mallez S."/>
            <person name="Zhang Y."/>
            <person name="Obille A."/>
            <person name="Becker A."/>
            <person name="Abrahante J.E."/>
            <person name="Garbe J."/>
            <person name="Badalamenti J.P."/>
            <person name="Herman A."/>
            <person name="Mangelson H."/>
            <person name="Liachko I."/>
            <person name="Sullivan S."/>
            <person name="Sone E.D."/>
            <person name="Koren S."/>
            <person name="Silverstein K.A.T."/>
            <person name="Beckman K.B."/>
            <person name="Gohl D.M."/>
        </authorList>
    </citation>
    <scope>NUCLEOTIDE SEQUENCE</scope>
    <source>
        <strain evidence="1">Duluth1</strain>
        <tissue evidence="1">Whole animal</tissue>
    </source>
</reference>